<accession>A0A2K8JLW1</accession>
<evidence type="ECO:0000256" key="3">
    <source>
        <dbReference type="SAM" id="SignalP"/>
    </source>
</evidence>
<dbReference type="EMBL" id="MF683386">
    <property type="protein sequence ID" value="ATU82527.1"/>
    <property type="molecule type" value="mRNA"/>
</dbReference>
<keyword evidence="3" id="KW-0732">Signal</keyword>
<name>A0A2K8JLW1_9HEMI</name>
<keyword evidence="1" id="KW-0175">Coiled coil</keyword>
<evidence type="ECO:0000313" key="4">
    <source>
        <dbReference type="EMBL" id="ATU82527.1"/>
    </source>
</evidence>
<feature type="region of interest" description="Disordered" evidence="2">
    <location>
        <begin position="62"/>
        <end position="86"/>
    </location>
</feature>
<dbReference type="AlphaFoldDB" id="A0A2K8JLW1"/>
<proteinExistence type="evidence at transcript level"/>
<organism evidence="4">
    <name type="scientific">Lethocerus distinctifemur</name>
    <dbReference type="NCBI Taxonomy" id="280095"/>
    <lineage>
        <taxon>Eukaryota</taxon>
        <taxon>Metazoa</taxon>
        <taxon>Ecdysozoa</taxon>
        <taxon>Arthropoda</taxon>
        <taxon>Hexapoda</taxon>
        <taxon>Insecta</taxon>
        <taxon>Pterygota</taxon>
        <taxon>Neoptera</taxon>
        <taxon>Paraneoptera</taxon>
        <taxon>Hemiptera</taxon>
        <taxon>Heteroptera</taxon>
        <taxon>Panheteroptera</taxon>
        <taxon>Nepomorpha</taxon>
        <taxon>Belostomatidae</taxon>
        <taxon>Lethocerinae</taxon>
        <taxon>Lethocerus</taxon>
    </lineage>
</organism>
<evidence type="ECO:0000256" key="1">
    <source>
        <dbReference type="SAM" id="Coils"/>
    </source>
</evidence>
<feature type="coiled-coil region" evidence="1">
    <location>
        <begin position="30"/>
        <end position="57"/>
    </location>
</feature>
<evidence type="ECO:0000256" key="2">
    <source>
        <dbReference type="SAM" id="MobiDB-lite"/>
    </source>
</evidence>
<reference evidence="4" key="1">
    <citation type="journal article" date="2018" name="Cell. Mol. Life Sci.">
        <title>Giant fish-killing water bug reveals ancient and dynamic venom evolution in Heteroptera.</title>
        <authorList>
            <person name="Walker A.A."/>
            <person name="Hernandez-Vargas M.J."/>
            <person name="Corzo G."/>
            <person name="Fry B.G."/>
            <person name="King G.F."/>
        </authorList>
    </citation>
    <scope>NUCLEOTIDE SEQUENCE</scope>
</reference>
<feature type="signal peptide" evidence="3">
    <location>
        <begin position="1"/>
        <end position="22"/>
    </location>
</feature>
<sequence>MFSPKILVALIVGIALFGLIHGNIESDAYVKEYKANIEELLESLNAIKDRIQAVKKIVGESRGAASPTGKPTTPNPGEDPDSKSLNETVATLVERISRMKQKVEDMRQMLATSETADQIAGNKIVDEQVKIRVRRSFEDLLQGTKGVFSDIGNFFSDLGTKIGESDFYKASAKTVEDVQKSVGETAKYLEDSIPLRI</sequence>
<feature type="chain" id="PRO_5018050357" evidence="3">
    <location>
        <begin position="23"/>
        <end position="197"/>
    </location>
</feature>
<protein>
    <submittedName>
        <fullName evidence="4">Venom protein family 34 protein 1</fullName>
    </submittedName>
</protein>